<accession>A0A1X6NIF4</accession>
<feature type="compositionally biased region" description="Basic residues" evidence="1">
    <location>
        <begin position="128"/>
        <end position="139"/>
    </location>
</feature>
<name>A0A1X6NIF4_PORUM</name>
<evidence type="ECO:0000313" key="2">
    <source>
        <dbReference type="EMBL" id="OSX68310.1"/>
    </source>
</evidence>
<organism evidence="2 3">
    <name type="scientific">Porphyra umbilicalis</name>
    <name type="common">Purple laver</name>
    <name type="synonym">Red alga</name>
    <dbReference type="NCBI Taxonomy" id="2786"/>
    <lineage>
        <taxon>Eukaryota</taxon>
        <taxon>Rhodophyta</taxon>
        <taxon>Bangiophyceae</taxon>
        <taxon>Bangiales</taxon>
        <taxon>Bangiaceae</taxon>
        <taxon>Porphyra</taxon>
    </lineage>
</organism>
<sequence>RRAPATKTGSPPAPALSARPSHPSASTRGCPAGGARRRCAPPPNQRSPRCRHSRPTRRRSRLTPHCPRRSPCRRGARRRRRQRRCGCGSPARAPSTRRRCPTTRPPAAARSGHTGRAPPATGRGGNTRARRRPRRRHACAPRTARTAPRRRGC</sequence>
<feature type="compositionally biased region" description="Low complexity" evidence="1">
    <location>
        <begin position="85"/>
        <end position="94"/>
    </location>
</feature>
<gene>
    <name evidence="2" type="ORF">BU14_3037s0001</name>
</gene>
<reference evidence="2 3" key="1">
    <citation type="submission" date="2017-03" db="EMBL/GenBank/DDBJ databases">
        <title>WGS assembly of Porphyra umbilicalis.</title>
        <authorList>
            <person name="Brawley S.H."/>
            <person name="Blouin N.A."/>
            <person name="Ficko-Blean E."/>
            <person name="Wheeler G.L."/>
            <person name="Lohr M."/>
            <person name="Goodson H.V."/>
            <person name="Jenkins J.W."/>
            <person name="Blaby-Haas C.E."/>
            <person name="Helliwell K.E."/>
            <person name="Chan C."/>
            <person name="Marriage T."/>
            <person name="Bhattacharya D."/>
            <person name="Klein A.S."/>
            <person name="Badis Y."/>
            <person name="Brodie J."/>
            <person name="Cao Y."/>
            <person name="Collen J."/>
            <person name="Dittami S.M."/>
            <person name="Gachon C.M."/>
            <person name="Green B.R."/>
            <person name="Karpowicz S."/>
            <person name="Kim J.W."/>
            <person name="Kudahl U."/>
            <person name="Lin S."/>
            <person name="Michel G."/>
            <person name="Mittag M."/>
            <person name="Olson B.J."/>
            <person name="Pangilinan J."/>
            <person name="Peng Y."/>
            <person name="Qiu H."/>
            <person name="Shu S."/>
            <person name="Singer J.T."/>
            <person name="Smith A.G."/>
            <person name="Sprecher B.N."/>
            <person name="Wagner V."/>
            <person name="Wang W."/>
            <person name="Wang Z.-Y."/>
            <person name="Yan J."/>
            <person name="Yarish C."/>
            <person name="Zoeuner-Riek S."/>
            <person name="Zhuang Y."/>
            <person name="Zou Y."/>
            <person name="Lindquist E.A."/>
            <person name="Grimwood J."/>
            <person name="Barry K."/>
            <person name="Rokhsar D.S."/>
            <person name="Schmutz J."/>
            <person name="Stiller J.W."/>
            <person name="Grossman A.R."/>
            <person name="Prochnik S.E."/>
        </authorList>
    </citation>
    <scope>NUCLEOTIDE SEQUENCE [LARGE SCALE GENOMIC DNA]</scope>
    <source>
        <strain evidence="2">4086291</strain>
    </source>
</reference>
<protein>
    <submittedName>
        <fullName evidence="2">Uncharacterized protein</fullName>
    </submittedName>
</protein>
<evidence type="ECO:0000313" key="3">
    <source>
        <dbReference type="Proteomes" id="UP000218209"/>
    </source>
</evidence>
<evidence type="ECO:0000256" key="1">
    <source>
        <dbReference type="SAM" id="MobiDB-lite"/>
    </source>
</evidence>
<proteinExistence type="predicted"/>
<feature type="compositionally biased region" description="Basic residues" evidence="1">
    <location>
        <begin position="48"/>
        <end position="84"/>
    </location>
</feature>
<feature type="region of interest" description="Disordered" evidence="1">
    <location>
        <begin position="1"/>
        <end position="153"/>
    </location>
</feature>
<dbReference type="EMBL" id="KV920750">
    <property type="protein sequence ID" value="OSX68310.1"/>
    <property type="molecule type" value="Genomic_DNA"/>
</dbReference>
<feature type="compositionally biased region" description="Low complexity" evidence="1">
    <location>
        <begin position="15"/>
        <end position="34"/>
    </location>
</feature>
<feature type="non-terminal residue" evidence="2">
    <location>
        <position position="153"/>
    </location>
</feature>
<feature type="non-terminal residue" evidence="2">
    <location>
        <position position="1"/>
    </location>
</feature>
<dbReference type="Proteomes" id="UP000218209">
    <property type="component" value="Unassembled WGS sequence"/>
</dbReference>
<keyword evidence="3" id="KW-1185">Reference proteome</keyword>
<dbReference type="AlphaFoldDB" id="A0A1X6NIF4"/>